<evidence type="ECO:0000256" key="1">
    <source>
        <dbReference type="SAM" id="Coils"/>
    </source>
</evidence>
<feature type="coiled-coil region" evidence="1">
    <location>
        <begin position="70"/>
        <end position="104"/>
    </location>
</feature>
<evidence type="ECO:0000256" key="2">
    <source>
        <dbReference type="SAM" id="MobiDB-lite"/>
    </source>
</evidence>
<feature type="region of interest" description="Disordered" evidence="2">
    <location>
        <begin position="219"/>
        <end position="244"/>
    </location>
</feature>
<accession>A0AA39TLS5</accession>
<feature type="compositionally biased region" description="Pro residues" evidence="2">
    <location>
        <begin position="9"/>
        <end position="20"/>
    </location>
</feature>
<dbReference type="Proteomes" id="UP001175000">
    <property type="component" value="Unassembled WGS sequence"/>
</dbReference>
<comment type="caution">
    <text evidence="3">The sequence shown here is derived from an EMBL/GenBank/DDBJ whole genome shotgun (WGS) entry which is preliminary data.</text>
</comment>
<keyword evidence="4" id="KW-1185">Reference proteome</keyword>
<evidence type="ECO:0000313" key="4">
    <source>
        <dbReference type="Proteomes" id="UP001175000"/>
    </source>
</evidence>
<organism evidence="3 4">
    <name type="scientific">Immersiella caudata</name>
    <dbReference type="NCBI Taxonomy" id="314043"/>
    <lineage>
        <taxon>Eukaryota</taxon>
        <taxon>Fungi</taxon>
        <taxon>Dikarya</taxon>
        <taxon>Ascomycota</taxon>
        <taxon>Pezizomycotina</taxon>
        <taxon>Sordariomycetes</taxon>
        <taxon>Sordariomycetidae</taxon>
        <taxon>Sordariales</taxon>
        <taxon>Lasiosphaeriaceae</taxon>
        <taxon>Immersiella</taxon>
    </lineage>
</organism>
<evidence type="ECO:0000313" key="3">
    <source>
        <dbReference type="EMBL" id="KAK0611989.1"/>
    </source>
</evidence>
<protein>
    <submittedName>
        <fullName evidence="3">Uncharacterized protein</fullName>
    </submittedName>
</protein>
<sequence>MSSTSSPTLPTPPTDAPRPSRPSLQALAHTAAARNPNAAPWGQSNPPTITQLKEFERQLAIHKCPCSPKDVANSERVKQLEKENAELRQQLEDLRLERTREKARETKEKRELLGQIRGHSGGSTEGGPVCGWGGNERTLEDLREGGINEGFLRYYVSDEPHTTYRSLRSEVLWNADAYLARDTFGRAAPGPKEVEVKGVKPVEEWEVYYRPVSYKETGHHWRSKSVSERDLERPTWPGMEEEVE</sequence>
<gene>
    <name evidence="3" type="ORF">B0T14DRAFT_500958</name>
</gene>
<keyword evidence="1" id="KW-0175">Coiled coil</keyword>
<name>A0AA39TLS5_9PEZI</name>
<feature type="region of interest" description="Disordered" evidence="2">
    <location>
        <begin position="1"/>
        <end position="23"/>
    </location>
</feature>
<reference evidence="3" key="1">
    <citation type="submission" date="2023-06" db="EMBL/GenBank/DDBJ databases">
        <title>Genome-scale phylogeny and comparative genomics of the fungal order Sordariales.</title>
        <authorList>
            <consortium name="Lawrence Berkeley National Laboratory"/>
            <person name="Hensen N."/>
            <person name="Bonometti L."/>
            <person name="Westerberg I."/>
            <person name="Brannstrom I.O."/>
            <person name="Guillou S."/>
            <person name="Cros-Aarteil S."/>
            <person name="Calhoun S."/>
            <person name="Haridas S."/>
            <person name="Kuo A."/>
            <person name="Mondo S."/>
            <person name="Pangilinan J."/>
            <person name="Riley R."/>
            <person name="Labutti K."/>
            <person name="Andreopoulos B."/>
            <person name="Lipzen A."/>
            <person name="Chen C."/>
            <person name="Yanf M."/>
            <person name="Daum C."/>
            <person name="Ng V."/>
            <person name="Clum A."/>
            <person name="Steindorff A."/>
            <person name="Ohm R."/>
            <person name="Martin F."/>
            <person name="Silar P."/>
            <person name="Natvig D."/>
            <person name="Lalanne C."/>
            <person name="Gautier V."/>
            <person name="Ament-Velasquez S.L."/>
            <person name="Kruys A."/>
            <person name="Hutchinson M.I."/>
            <person name="Powell A.J."/>
            <person name="Barry K."/>
            <person name="Miller A.N."/>
            <person name="Grigoriev I.V."/>
            <person name="Debuchy R."/>
            <person name="Gladieux P."/>
            <person name="Thoren M.H."/>
            <person name="Johannesson H."/>
        </authorList>
    </citation>
    <scope>NUCLEOTIDE SEQUENCE</scope>
    <source>
        <strain evidence="3">CBS 606.72</strain>
    </source>
</reference>
<proteinExistence type="predicted"/>
<dbReference type="EMBL" id="JAULSU010000007">
    <property type="protein sequence ID" value="KAK0611989.1"/>
    <property type="molecule type" value="Genomic_DNA"/>
</dbReference>
<dbReference type="AlphaFoldDB" id="A0AA39TLS5"/>